<evidence type="ECO:0000256" key="1">
    <source>
        <dbReference type="ARBA" id="ARBA00022723"/>
    </source>
</evidence>
<dbReference type="InterPro" id="IPR001841">
    <property type="entry name" value="Znf_RING"/>
</dbReference>
<dbReference type="PROSITE" id="PS50089">
    <property type="entry name" value="ZF_RING_2"/>
    <property type="match status" value="1"/>
</dbReference>
<dbReference type="GO" id="GO:0008270">
    <property type="term" value="F:zinc ion binding"/>
    <property type="evidence" value="ECO:0007669"/>
    <property type="project" value="UniProtKB-KW"/>
</dbReference>
<organism evidence="12 13">
    <name type="scientific">Bos mutus grunniens</name>
    <name type="common">Wild yak</name>
    <name type="synonym">Bos grunniens</name>
    <dbReference type="NCBI Taxonomy" id="30521"/>
    <lineage>
        <taxon>Eukaryota</taxon>
        <taxon>Metazoa</taxon>
        <taxon>Chordata</taxon>
        <taxon>Craniata</taxon>
        <taxon>Vertebrata</taxon>
        <taxon>Euteleostomi</taxon>
        <taxon>Mammalia</taxon>
        <taxon>Eutheria</taxon>
        <taxon>Laurasiatheria</taxon>
        <taxon>Artiodactyla</taxon>
        <taxon>Ruminantia</taxon>
        <taxon>Pecora</taxon>
        <taxon>Bovidae</taxon>
        <taxon>Bovinae</taxon>
        <taxon>Bos</taxon>
    </lineage>
</organism>
<dbReference type="AlphaFoldDB" id="A0A8B9Y118"/>
<dbReference type="Proteomes" id="UP000694520">
    <property type="component" value="Chromosome 6"/>
</dbReference>
<dbReference type="FunFam" id="3.30.40.10:FF:000839">
    <property type="entry name" value="Ring finger protein 212"/>
    <property type="match status" value="1"/>
</dbReference>
<evidence type="ECO:0000256" key="6">
    <source>
        <dbReference type="ARBA" id="ARBA00074434"/>
    </source>
</evidence>
<dbReference type="InterPro" id="IPR042123">
    <property type="entry name" value="Zip3/RNF212-like"/>
</dbReference>
<feature type="compositionally biased region" description="Polar residues" evidence="10">
    <location>
        <begin position="122"/>
        <end position="142"/>
    </location>
</feature>
<feature type="region of interest" description="Disordered" evidence="10">
    <location>
        <begin position="122"/>
        <end position="192"/>
    </location>
</feature>
<dbReference type="GeneTree" id="ENSGT00740000115581"/>
<keyword evidence="4" id="KW-0469">Meiosis</keyword>
<dbReference type="InterPro" id="IPR017907">
    <property type="entry name" value="Znf_RING_CS"/>
</dbReference>
<dbReference type="GO" id="GO:0016925">
    <property type="term" value="P:protein sumoylation"/>
    <property type="evidence" value="ECO:0007669"/>
    <property type="project" value="TreeGrafter"/>
</dbReference>
<evidence type="ECO:0000256" key="4">
    <source>
        <dbReference type="ARBA" id="ARBA00023254"/>
    </source>
</evidence>
<keyword evidence="3" id="KW-0862">Zinc</keyword>
<dbReference type="Ensembl" id="ENSBGRT00000035501.1">
    <property type="protein sequence ID" value="ENSBGRP00000030691.1"/>
    <property type="gene ID" value="ENSBGRG00000019312.1"/>
</dbReference>
<evidence type="ECO:0000313" key="12">
    <source>
        <dbReference type="Ensembl" id="ENSBGRP00000030691.1"/>
    </source>
</evidence>
<keyword evidence="2 9" id="KW-0863">Zinc-finger</keyword>
<keyword evidence="13" id="KW-1185">Reference proteome</keyword>
<evidence type="ECO:0000256" key="7">
    <source>
        <dbReference type="ARBA" id="ARBA00080634"/>
    </source>
</evidence>
<evidence type="ECO:0000259" key="11">
    <source>
        <dbReference type="PROSITE" id="PS50089"/>
    </source>
</evidence>
<comment type="function">
    <text evidence="5">SUMO E3 ligase that acts as a regulator of crossing-over during meiosis: required to couple chromosome synapsis to the formation of crossover-specific recombination complexes. Localizes to recombination sites and stabilizes meiosis-specific recombination factors, such as MutS-gamma complex proteins (MSH4 and MSH5) and TEX11. May mediate sumoylation of target proteins MSH4 and/or MSH5, leading to enhance their binding to recombination sites. Acts as a limiting factor for crossover designation and/or reinforcement and plays an antagonist role with CCNB1IP1/HEI10 in the regulation of meiotic recombination.</text>
</comment>
<dbReference type="Pfam" id="PF14634">
    <property type="entry name" value="zf-RING_5"/>
    <property type="match status" value="1"/>
</dbReference>
<dbReference type="PANTHER" id="PTHR22663:SF21">
    <property type="entry name" value="E3 SUMO-PROTEIN LIGASE RNF212-RELATED"/>
    <property type="match status" value="1"/>
</dbReference>
<dbReference type="GO" id="GO:0000795">
    <property type="term" value="C:synaptonemal complex"/>
    <property type="evidence" value="ECO:0007669"/>
    <property type="project" value="InterPro"/>
</dbReference>
<evidence type="ECO:0000313" key="13">
    <source>
        <dbReference type="Proteomes" id="UP000694520"/>
    </source>
</evidence>
<evidence type="ECO:0000256" key="5">
    <source>
        <dbReference type="ARBA" id="ARBA00059057"/>
    </source>
</evidence>
<dbReference type="CDD" id="cd16746">
    <property type="entry name" value="RING-HC_RNF212"/>
    <property type="match status" value="1"/>
</dbReference>
<name>A0A8B9Y118_BOSMU</name>
<evidence type="ECO:0000256" key="10">
    <source>
        <dbReference type="SAM" id="MobiDB-lite"/>
    </source>
</evidence>
<protein>
    <recommendedName>
        <fullName evidence="6">Probable E3 SUMO-protein ligase RNF212</fullName>
    </recommendedName>
    <alternativeName>
        <fullName evidence="8">Probable E3 SUMO-protein transferase RNF212</fullName>
    </alternativeName>
    <alternativeName>
        <fullName evidence="7">RING finger protein 212</fullName>
    </alternativeName>
</protein>
<sequence>MASWVFCNRCFQPPQATSCFSLTNCGHVYCDACLRKGKRDECLICKVACRTVLLSKHTDPNIQALFMGVDSLCMKYAKETSQISEFQEKHRRRLLAFYGEKISQLEESLRKSTLRVEQLQRVRSSQQTAFSTGNTTASTPSAKPSGPLLFQPRGSSASERVESMEVDLMPSPRRKPEVATGPPRISLLSPPRDGRMGQGCAFLSPCPRSPGISGRQSLPGASSPPAHLHPVQLACPPVRVPAACSVDAAPLSPCEASSPPFSSTACFLLTRSIGDQGSLPSGQWAFWAPTLALPCRGRSHTSVCRPKAPSLLLGAPSPWEPGAWRMVTAAPRCGSQQDLVSSVLSVSCQSP</sequence>
<evidence type="ECO:0000256" key="8">
    <source>
        <dbReference type="ARBA" id="ARBA00083473"/>
    </source>
</evidence>
<dbReference type="GO" id="GO:0019789">
    <property type="term" value="F:SUMO transferase activity"/>
    <property type="evidence" value="ECO:0007669"/>
    <property type="project" value="InterPro"/>
</dbReference>
<evidence type="ECO:0000256" key="2">
    <source>
        <dbReference type="ARBA" id="ARBA00022771"/>
    </source>
</evidence>
<dbReference type="PROSITE" id="PS00518">
    <property type="entry name" value="ZF_RING_1"/>
    <property type="match status" value="1"/>
</dbReference>
<accession>A0A8B9Y118</accession>
<evidence type="ECO:0000256" key="3">
    <source>
        <dbReference type="ARBA" id="ARBA00022833"/>
    </source>
</evidence>
<reference evidence="12" key="3">
    <citation type="submission" date="2025-09" db="UniProtKB">
        <authorList>
            <consortium name="Ensembl"/>
        </authorList>
    </citation>
    <scope>IDENTIFICATION</scope>
</reference>
<feature type="domain" description="RING-type" evidence="11">
    <location>
        <begin position="7"/>
        <end position="46"/>
    </location>
</feature>
<dbReference type="PANTHER" id="PTHR22663">
    <property type="entry name" value="RING FINGER PROTEIN NARYA-RELATED"/>
    <property type="match status" value="1"/>
</dbReference>
<dbReference type="GO" id="GO:0007131">
    <property type="term" value="P:reciprocal meiotic recombination"/>
    <property type="evidence" value="ECO:0007669"/>
    <property type="project" value="InterPro"/>
</dbReference>
<proteinExistence type="predicted"/>
<reference evidence="12" key="2">
    <citation type="submission" date="2025-08" db="UniProtKB">
        <authorList>
            <consortium name="Ensembl"/>
        </authorList>
    </citation>
    <scope>IDENTIFICATION</scope>
</reference>
<keyword evidence="1" id="KW-0479">Metal-binding</keyword>
<evidence type="ECO:0000256" key="9">
    <source>
        <dbReference type="PROSITE-ProRule" id="PRU00175"/>
    </source>
</evidence>
<dbReference type="GO" id="GO:0007129">
    <property type="term" value="P:homologous chromosome pairing at meiosis"/>
    <property type="evidence" value="ECO:0007669"/>
    <property type="project" value="TreeGrafter"/>
</dbReference>
<reference evidence="12" key="1">
    <citation type="submission" date="2019-05" db="EMBL/GenBank/DDBJ databases">
        <authorList>
            <person name="Zhang S."/>
            <person name="Liu J."/>
        </authorList>
    </citation>
    <scope>NUCLEOTIDE SEQUENCE [LARGE SCALE GENOMIC DNA]</scope>
</reference>